<keyword evidence="4" id="KW-1185">Reference proteome</keyword>
<accession>A0AAD7TIC8</accession>
<proteinExistence type="predicted"/>
<evidence type="ECO:0000313" key="3">
    <source>
        <dbReference type="EMBL" id="KAJ8455365.1"/>
    </source>
</evidence>
<dbReference type="EMBL" id="JAPEVG010000780">
    <property type="protein sequence ID" value="KAJ8455365.1"/>
    <property type="molecule type" value="Genomic_DNA"/>
</dbReference>
<evidence type="ECO:0000313" key="4">
    <source>
        <dbReference type="Proteomes" id="UP001215151"/>
    </source>
</evidence>
<evidence type="ECO:0000256" key="2">
    <source>
        <dbReference type="SAM" id="SignalP"/>
    </source>
</evidence>
<dbReference type="AlphaFoldDB" id="A0AAD7TIC8"/>
<feature type="signal peptide" evidence="2">
    <location>
        <begin position="1"/>
        <end position="23"/>
    </location>
</feature>
<protein>
    <submittedName>
        <fullName evidence="3">Uncharacterized protein</fullName>
    </submittedName>
</protein>
<keyword evidence="2" id="KW-0732">Signal</keyword>
<feature type="chain" id="PRO_5042117472" evidence="2">
    <location>
        <begin position="24"/>
        <end position="239"/>
    </location>
</feature>
<sequence>MTAASSFFSLAVLYLLTLSSALGAHVPRAISPMITEPNGMAIWTLGSVETVEWITDGLDLDGVQGTVLLGYAHTDGSIMLWKDQPLAENVTLADGVVNVRCPLNLPTTLRYVVALLGDENNISPIFEIEDVQNPIPTSGSMSYSATLQTAGNVPSATLTHTSIVATIPPSNSTSSSASKTSSKISSTNSVTVTSAQGAATGEPGSNGSDNSALDRLSALNSGSLLISAGLSALVSVVLL</sequence>
<evidence type="ECO:0000256" key="1">
    <source>
        <dbReference type="SAM" id="MobiDB-lite"/>
    </source>
</evidence>
<dbReference type="Proteomes" id="UP001215151">
    <property type="component" value="Unassembled WGS sequence"/>
</dbReference>
<feature type="region of interest" description="Disordered" evidence="1">
    <location>
        <begin position="167"/>
        <end position="209"/>
    </location>
</feature>
<name>A0AAD7TIC8_9APHY</name>
<comment type="caution">
    <text evidence="3">The sequence shown here is derived from an EMBL/GenBank/DDBJ whole genome shotgun (WGS) entry which is preliminary data.</text>
</comment>
<feature type="compositionally biased region" description="Low complexity" evidence="1">
    <location>
        <begin position="167"/>
        <end position="194"/>
    </location>
</feature>
<organism evidence="3 4">
    <name type="scientific">Trametes cubensis</name>
    <dbReference type="NCBI Taxonomy" id="1111947"/>
    <lineage>
        <taxon>Eukaryota</taxon>
        <taxon>Fungi</taxon>
        <taxon>Dikarya</taxon>
        <taxon>Basidiomycota</taxon>
        <taxon>Agaricomycotina</taxon>
        <taxon>Agaricomycetes</taxon>
        <taxon>Polyporales</taxon>
        <taxon>Polyporaceae</taxon>
        <taxon>Trametes</taxon>
    </lineage>
</organism>
<gene>
    <name evidence="3" type="ORF">ONZ51_g12490</name>
</gene>
<reference evidence="3" key="1">
    <citation type="submission" date="2022-11" db="EMBL/GenBank/DDBJ databases">
        <title>Genome Sequence of Cubamyces cubensis.</title>
        <authorList>
            <person name="Buettner E."/>
        </authorList>
    </citation>
    <scope>NUCLEOTIDE SEQUENCE</scope>
    <source>
        <strain evidence="3">MPL-01</strain>
    </source>
</reference>